<evidence type="ECO:0000313" key="3">
    <source>
        <dbReference type="EMBL" id="KAA2263839.1"/>
    </source>
</evidence>
<evidence type="ECO:0000313" key="4">
    <source>
        <dbReference type="Proteomes" id="UP000323454"/>
    </source>
</evidence>
<keyword evidence="2" id="KW-0472">Membrane</keyword>
<gene>
    <name evidence="3" type="ORF">F0L68_09225</name>
</gene>
<comment type="caution">
    <text evidence="3">The sequence shown here is derived from an EMBL/GenBank/DDBJ whole genome shotgun (WGS) entry which is preliminary data.</text>
</comment>
<proteinExistence type="predicted"/>
<dbReference type="Proteomes" id="UP000323454">
    <property type="component" value="Unassembled WGS sequence"/>
</dbReference>
<sequence length="649" mass="69414">MNLTVLVVIAAVLLAARRRRKRLGRPANRKLRTVFAVAFLLGLQAFMGVPAQAAACGEAPNPERPGSGMVGALDPPIGNGLPGSPYLDYGYAGMVWHVYDDNCVLSKSVTDPNAVIDSWAGNELFNLGKNIVGATNALHYTVMGRGLLVPLDDAVKSGVQKVYDNVYLRWFGLVALVLAVLIFRHIWTGDLASISRRGMWVLAAMWLASATLALPQFYSLLDSTLVNKTSDIQAGFLDSSADQDKTQVLPTMLHDNVVYQSWLRGEFGTPDAQQAKDFGKPLLNAQAWTTAELAQHKDGDQAALDAKKAQYKDISTKLGPTSGYFKGTDGSRTGAGFLALLQALAFSLFQLFAKAAVLLAQLLLRILTLAGPLIGLVALLHQDLLRKVGRAAAVTVFNVLILAVLAGTHALLLQAIFGASGLSLLTRTLLGLMLTLVFFIIGRPGKRMWQMVEMSVGSASSALPSGQGMFSRLRGKKPQAAITPQDEFWEHLRDTDVDNEPDSPRRGGTRRRTRPEAANPVAATAQRLDRGVPDGSLAAVAGYNAGHAALPAGSPGGYQGNSAALPSAGSSRLVDTPPVVDRSWDRTDEGVLVPSKVVDGTSRPGDNPMVPGPRRAETEVVAGRQVHVIYRPSRGFEVRDNGSSPLSYD</sequence>
<feature type="transmembrane region" description="Helical" evidence="2">
    <location>
        <begin position="359"/>
        <end position="380"/>
    </location>
</feature>
<evidence type="ECO:0000256" key="2">
    <source>
        <dbReference type="SAM" id="Phobius"/>
    </source>
</evidence>
<feature type="transmembrane region" description="Helical" evidence="2">
    <location>
        <begin position="199"/>
        <end position="221"/>
    </location>
</feature>
<organism evidence="3 4">
    <name type="scientific">Solihabitans fulvus</name>
    <dbReference type="NCBI Taxonomy" id="1892852"/>
    <lineage>
        <taxon>Bacteria</taxon>
        <taxon>Bacillati</taxon>
        <taxon>Actinomycetota</taxon>
        <taxon>Actinomycetes</taxon>
        <taxon>Pseudonocardiales</taxon>
        <taxon>Pseudonocardiaceae</taxon>
        <taxon>Solihabitans</taxon>
    </lineage>
</organism>
<feature type="transmembrane region" description="Helical" evidence="2">
    <location>
        <begin position="422"/>
        <end position="441"/>
    </location>
</feature>
<keyword evidence="4" id="KW-1185">Reference proteome</keyword>
<dbReference type="OrthoDB" id="4480700at2"/>
<reference evidence="3 4" key="2">
    <citation type="submission" date="2019-09" db="EMBL/GenBank/DDBJ databases">
        <authorList>
            <person name="Jin C."/>
        </authorList>
    </citation>
    <scope>NUCLEOTIDE SEQUENCE [LARGE SCALE GENOMIC DNA]</scope>
    <source>
        <strain evidence="3 4">AN110305</strain>
    </source>
</reference>
<keyword evidence="2" id="KW-0812">Transmembrane</keyword>
<feature type="region of interest" description="Disordered" evidence="1">
    <location>
        <begin position="596"/>
        <end position="619"/>
    </location>
</feature>
<accession>A0A5B2XLP8</accession>
<protein>
    <recommendedName>
        <fullName evidence="5">TrbL/VirB6 plasmid conjugal transfer protein</fullName>
    </recommendedName>
</protein>
<evidence type="ECO:0008006" key="5">
    <source>
        <dbReference type="Google" id="ProtNLM"/>
    </source>
</evidence>
<dbReference type="RefSeq" id="WP_149849069.1">
    <property type="nucleotide sequence ID" value="NZ_VUOB01000014.1"/>
</dbReference>
<reference evidence="3 4" key="1">
    <citation type="submission" date="2019-09" db="EMBL/GenBank/DDBJ databases">
        <title>Goodfellowia gen. nov., a new genus of the Pseudonocardineae related to Actinoalloteichus, containing Goodfellowia coeruleoviolacea gen. nov., comb. nov. gen. nov., comb. nov.</title>
        <authorList>
            <person name="Labeda D."/>
        </authorList>
    </citation>
    <scope>NUCLEOTIDE SEQUENCE [LARGE SCALE GENOMIC DNA]</scope>
    <source>
        <strain evidence="3 4">AN110305</strain>
    </source>
</reference>
<feature type="region of interest" description="Disordered" evidence="1">
    <location>
        <begin position="488"/>
        <end position="524"/>
    </location>
</feature>
<feature type="transmembrane region" description="Helical" evidence="2">
    <location>
        <begin position="392"/>
        <end position="416"/>
    </location>
</feature>
<feature type="transmembrane region" description="Helical" evidence="2">
    <location>
        <begin position="166"/>
        <end position="187"/>
    </location>
</feature>
<dbReference type="EMBL" id="VUOB01000014">
    <property type="protein sequence ID" value="KAA2263839.1"/>
    <property type="molecule type" value="Genomic_DNA"/>
</dbReference>
<feature type="transmembrane region" description="Helical" evidence="2">
    <location>
        <begin position="335"/>
        <end position="353"/>
    </location>
</feature>
<name>A0A5B2XLP8_9PSEU</name>
<evidence type="ECO:0000256" key="1">
    <source>
        <dbReference type="SAM" id="MobiDB-lite"/>
    </source>
</evidence>
<dbReference type="AlphaFoldDB" id="A0A5B2XLP8"/>
<keyword evidence="2" id="KW-1133">Transmembrane helix</keyword>